<dbReference type="GeneID" id="5891502"/>
<feature type="compositionally biased region" description="Low complexity" evidence="3">
    <location>
        <begin position="11"/>
        <end position="33"/>
    </location>
</feature>
<evidence type="ECO:0000313" key="5">
    <source>
        <dbReference type="EMBL" id="EDQ89144.1"/>
    </source>
</evidence>
<dbReference type="PROSITE" id="PS50001">
    <property type="entry name" value="SH2"/>
    <property type="match status" value="3"/>
</dbReference>
<sequence length="1028" mass="110462">MAANSTKHKGAQASTAAAAAAAARGPGSSGAVGHTRQTEKLDAAERARLQNIGWCLGVPHSSCAWQASPLIICAKRMIKVAGTSMASSTATAHRSLWYSPQTLILTRSIRGTSNPVSGATTNTPVGTSGPIKPFINLTKTEAEARLGQAGLAEGTALFRRRHADSDKDYVIVIVYKGKPTHHLCTRMEMGHPFTINQTTTTATSLEQIAELLQTAHPWWPVPLQQLIQSDEETEASSTTLVHHTPDAASVPALPARVEELAPPALSSTAPPTTATIMPASPTSAFTPALQGSPFRHFYHGNLDKATAEARLQACGNEDGTFLIRARANTANADLNESVISVVYKGKPTHHLLIKTGSHAYALNKGTVEASNLSEVVESLRNAKPFWPVPLIKAVAPPVSPIDSSSAPKATTTVEPSRHPPTILPDARTAAKAAAPLPAAGAEQDVHGVLSKDQAAALVEHEAAGMDGVYLLRHSKGGGYIISVLYHGKCTHHLVQKSEPGGTFVVNKKVTKAVTLDEVVVLLQSKHPWWPVPLVRRISVGTLPSATTSAPTTTATPTTTTTPTPTPRPAPTPTTATPTTTTTTTTAAPMVAITADTGHQENDNQTDGQYDNAEDIEPLDPLQASGVAEPLHQDGGYMDVVPDAALALQVLASASSKLGVLPDEASAHIAALQQERSALASLDTGSSSSLAHQRRMLIAVGPRFAALCTPPADDGARRQALRTAAASVARWERDYAATWFGSLPDISPELRPQRPLTPPTDARPASSPDMPAFFFASLNQERAEELLATPPIIEGKFLVRSVPRRRTNDHFILSVVHEGQQRHYRLVRRAPTEALSEVASLSGSAITTSQWEAEGADLSRVDAQVEATFHLEQHDTGCTTLAAAVDLLRTRLDWWPSPLTAEVSSPQEEERIVAETAFAERQLAWTQEEARRARLRQQVHDAHAQVEQDRLRTAQQRLFAPRKPLPDPVPVYMSPVARLDVLCQSLSTLLTRLPLARKQDERIASERADRRAHLQHLFRQVKYTKRTPP</sequence>
<gene>
    <name evidence="5" type="ORF">MONBRDRAFT_25780</name>
</gene>
<dbReference type="EMBL" id="CH991552">
    <property type="protein sequence ID" value="EDQ89144.1"/>
    <property type="molecule type" value="Genomic_DNA"/>
</dbReference>
<feature type="compositionally biased region" description="Polar residues" evidence="3">
    <location>
        <begin position="401"/>
        <end position="414"/>
    </location>
</feature>
<feature type="region of interest" description="Disordered" evidence="3">
    <location>
        <begin position="1"/>
        <end position="38"/>
    </location>
</feature>
<dbReference type="Gene3D" id="3.30.505.10">
    <property type="entry name" value="SH2 domain"/>
    <property type="match status" value="4"/>
</dbReference>
<dbReference type="Pfam" id="PF00017">
    <property type="entry name" value="SH2"/>
    <property type="match status" value="3"/>
</dbReference>
<reference evidence="5 6" key="1">
    <citation type="journal article" date="2008" name="Nature">
        <title>The genome of the choanoflagellate Monosiga brevicollis and the origin of metazoans.</title>
        <authorList>
            <consortium name="JGI Sequencing"/>
            <person name="King N."/>
            <person name="Westbrook M.J."/>
            <person name="Young S.L."/>
            <person name="Kuo A."/>
            <person name="Abedin M."/>
            <person name="Chapman J."/>
            <person name="Fairclough S."/>
            <person name="Hellsten U."/>
            <person name="Isogai Y."/>
            <person name="Letunic I."/>
            <person name="Marr M."/>
            <person name="Pincus D."/>
            <person name="Putnam N."/>
            <person name="Rokas A."/>
            <person name="Wright K.J."/>
            <person name="Zuzow R."/>
            <person name="Dirks W."/>
            <person name="Good M."/>
            <person name="Goodstein D."/>
            <person name="Lemons D."/>
            <person name="Li W."/>
            <person name="Lyons J.B."/>
            <person name="Morris A."/>
            <person name="Nichols S."/>
            <person name="Richter D.J."/>
            <person name="Salamov A."/>
            <person name="Bork P."/>
            <person name="Lim W.A."/>
            <person name="Manning G."/>
            <person name="Miller W.T."/>
            <person name="McGinnis W."/>
            <person name="Shapiro H."/>
            <person name="Tjian R."/>
            <person name="Grigoriev I.V."/>
            <person name="Rokhsar D."/>
        </authorList>
    </citation>
    <scope>NUCLEOTIDE SEQUENCE [LARGE SCALE GENOMIC DNA]</scope>
    <source>
        <strain evidence="6">MX1 / ATCC 50154</strain>
    </source>
</reference>
<dbReference type="GO" id="GO:0016477">
    <property type="term" value="P:cell migration"/>
    <property type="evidence" value="ECO:0000318"/>
    <property type="project" value="GO_Central"/>
</dbReference>
<evidence type="ECO:0000256" key="1">
    <source>
        <dbReference type="ARBA" id="ARBA00022999"/>
    </source>
</evidence>
<name>A9V0E6_MONBE</name>
<feature type="compositionally biased region" description="Basic residues" evidence="3">
    <location>
        <begin position="1"/>
        <end position="10"/>
    </location>
</feature>
<dbReference type="GO" id="GO:0035591">
    <property type="term" value="F:signaling adaptor activity"/>
    <property type="evidence" value="ECO:0000318"/>
    <property type="project" value="GO_Central"/>
</dbReference>
<feature type="domain" description="SH2" evidence="4">
    <location>
        <begin position="444"/>
        <end position="519"/>
    </location>
</feature>
<feature type="domain" description="SH2" evidence="4">
    <location>
        <begin position="297"/>
        <end position="377"/>
    </location>
</feature>
<dbReference type="GO" id="GO:0030971">
    <property type="term" value="F:receptor tyrosine kinase binding"/>
    <property type="evidence" value="ECO:0000318"/>
    <property type="project" value="GO_Central"/>
</dbReference>
<evidence type="ECO:0000313" key="6">
    <source>
        <dbReference type="Proteomes" id="UP000001357"/>
    </source>
</evidence>
<dbReference type="GO" id="GO:0005737">
    <property type="term" value="C:cytoplasm"/>
    <property type="evidence" value="ECO:0000318"/>
    <property type="project" value="GO_Central"/>
</dbReference>
<dbReference type="InParanoid" id="A9V0E6"/>
<protein>
    <recommendedName>
        <fullName evidence="4">SH2 domain-containing protein</fullName>
    </recommendedName>
</protein>
<evidence type="ECO:0000259" key="4">
    <source>
        <dbReference type="PROSITE" id="PS50001"/>
    </source>
</evidence>
<dbReference type="InterPro" id="IPR051184">
    <property type="entry name" value="Tyrosine-phos_adapter"/>
</dbReference>
<feature type="region of interest" description="Disordered" evidence="3">
    <location>
        <begin position="543"/>
        <end position="587"/>
    </location>
</feature>
<evidence type="ECO:0000256" key="2">
    <source>
        <dbReference type="PROSITE-ProRule" id="PRU00191"/>
    </source>
</evidence>
<dbReference type="Proteomes" id="UP000001357">
    <property type="component" value="Unassembled WGS sequence"/>
</dbReference>
<organism evidence="5 6">
    <name type="scientific">Monosiga brevicollis</name>
    <name type="common">Choanoflagellate</name>
    <dbReference type="NCBI Taxonomy" id="81824"/>
    <lineage>
        <taxon>Eukaryota</taxon>
        <taxon>Choanoflagellata</taxon>
        <taxon>Craspedida</taxon>
        <taxon>Salpingoecidae</taxon>
        <taxon>Monosiga</taxon>
    </lineage>
</organism>
<dbReference type="GO" id="GO:0007167">
    <property type="term" value="P:enzyme-linked receptor protein signaling pathway"/>
    <property type="evidence" value="ECO:0000318"/>
    <property type="project" value="GO_Central"/>
</dbReference>
<dbReference type="InterPro" id="IPR000980">
    <property type="entry name" value="SH2"/>
</dbReference>
<feature type="domain" description="SH2" evidence="4">
    <location>
        <begin position="772"/>
        <end position="825"/>
    </location>
</feature>
<dbReference type="KEGG" id="mbr:MONBRDRAFT_25780"/>
<evidence type="ECO:0000256" key="3">
    <source>
        <dbReference type="SAM" id="MobiDB-lite"/>
    </source>
</evidence>
<keyword evidence="6" id="KW-1185">Reference proteome</keyword>
<dbReference type="AlphaFoldDB" id="A9V0E6"/>
<accession>A9V0E6</accession>
<dbReference type="SMART" id="SM00252">
    <property type="entry name" value="SH2"/>
    <property type="match status" value="3"/>
</dbReference>
<dbReference type="InterPro" id="IPR036860">
    <property type="entry name" value="SH2_dom_sf"/>
</dbReference>
<dbReference type="PANTHER" id="PTHR19969">
    <property type="entry name" value="SH2-SH3 ADAPTOR PROTEIN-RELATED"/>
    <property type="match status" value="1"/>
</dbReference>
<feature type="region of interest" description="Disordered" evidence="3">
    <location>
        <begin position="401"/>
        <end position="422"/>
    </location>
</feature>
<dbReference type="SUPFAM" id="SSF55550">
    <property type="entry name" value="SH2 domain"/>
    <property type="match status" value="4"/>
</dbReference>
<feature type="compositionally biased region" description="Low complexity" evidence="3">
    <location>
        <begin position="543"/>
        <end position="562"/>
    </location>
</feature>
<feature type="compositionally biased region" description="Low complexity" evidence="3">
    <location>
        <begin position="572"/>
        <end position="587"/>
    </location>
</feature>
<dbReference type="CDD" id="cd00173">
    <property type="entry name" value="SH2"/>
    <property type="match status" value="2"/>
</dbReference>
<dbReference type="RefSeq" id="XP_001746249.1">
    <property type="nucleotide sequence ID" value="XM_001746197.1"/>
</dbReference>
<proteinExistence type="predicted"/>
<dbReference type="PANTHER" id="PTHR19969:SF5">
    <property type="entry name" value="CRK-LIKE PROTEIN"/>
    <property type="match status" value="1"/>
</dbReference>
<keyword evidence="1 2" id="KW-0727">SH2 domain</keyword>